<name>A0A0B2AI28_9MICC</name>
<protein>
    <submittedName>
        <fullName evidence="2">Uncharacterized protein</fullName>
    </submittedName>
</protein>
<reference evidence="2 3" key="1">
    <citation type="submission" date="2014-09" db="EMBL/GenBank/DDBJ databases">
        <title>Genome sequence of Sinomonas sp. MUSC 117.</title>
        <authorList>
            <person name="Lee L.-H."/>
        </authorList>
    </citation>
    <scope>NUCLEOTIDE SEQUENCE [LARGE SCALE GENOMIC DNA]</scope>
    <source>
        <strain evidence="2 3">MUSC 117</strain>
    </source>
</reference>
<dbReference type="STRING" id="1338436.LK10_16020"/>
<feature type="transmembrane region" description="Helical" evidence="1">
    <location>
        <begin position="6"/>
        <end position="25"/>
    </location>
</feature>
<accession>A0A0B2AI28</accession>
<dbReference type="AlphaFoldDB" id="A0A0B2AI28"/>
<keyword evidence="1" id="KW-0472">Membrane</keyword>
<sequence length="62" mass="6614">MILAIGLPVLLFTACVFVLHSWLVSAPSRNFMRILTLLAPLAAIALATAGWPLRACLLVVLA</sequence>
<comment type="caution">
    <text evidence="2">The sequence shown here is derived from an EMBL/GenBank/DDBJ whole genome shotgun (WGS) entry which is preliminary data.</text>
</comment>
<keyword evidence="3" id="KW-1185">Reference proteome</keyword>
<organism evidence="2 3">
    <name type="scientific">Sinomonas humi</name>
    <dbReference type="NCBI Taxonomy" id="1338436"/>
    <lineage>
        <taxon>Bacteria</taxon>
        <taxon>Bacillati</taxon>
        <taxon>Actinomycetota</taxon>
        <taxon>Actinomycetes</taxon>
        <taxon>Micrococcales</taxon>
        <taxon>Micrococcaceae</taxon>
        <taxon>Sinomonas</taxon>
    </lineage>
</organism>
<evidence type="ECO:0000313" key="3">
    <source>
        <dbReference type="Proteomes" id="UP000030982"/>
    </source>
</evidence>
<evidence type="ECO:0000256" key="1">
    <source>
        <dbReference type="SAM" id="Phobius"/>
    </source>
</evidence>
<dbReference type="Proteomes" id="UP000030982">
    <property type="component" value="Unassembled WGS sequence"/>
</dbReference>
<proteinExistence type="predicted"/>
<evidence type="ECO:0000313" key="2">
    <source>
        <dbReference type="EMBL" id="KHL01387.1"/>
    </source>
</evidence>
<gene>
    <name evidence="2" type="ORF">LK10_16020</name>
</gene>
<keyword evidence="1" id="KW-1133">Transmembrane helix</keyword>
<feature type="transmembrane region" description="Helical" evidence="1">
    <location>
        <begin position="37"/>
        <end position="61"/>
    </location>
</feature>
<keyword evidence="1" id="KW-0812">Transmembrane</keyword>
<dbReference type="EMBL" id="JTDL01000141">
    <property type="protein sequence ID" value="KHL01387.1"/>
    <property type="molecule type" value="Genomic_DNA"/>
</dbReference>